<protein>
    <submittedName>
        <fullName evidence="1">Alpha/beta-hydrolase</fullName>
    </submittedName>
</protein>
<evidence type="ECO:0000313" key="2">
    <source>
        <dbReference type="Proteomes" id="UP000308600"/>
    </source>
</evidence>
<sequence length="307" mass="33128">MLFPSFFLLTLLCSARALPYRRDVLFSQATRVTALSQAQITDLKPFTFLAAAAYCPPEKVASWKCGVACSSITGFTPTLTGGDGDAVQFFFVGHWDTQKAIVISHEGTDPIQLKSVLTDIEVTKKPLNSTLFPGVPNGVEVHDGFSDQHAKTADQIFAEVTRLLNQTGFKKVITVGHSLGGALAQLQALSLRLNLPSDVAISSTTYGTPRVGNSDYASFFDSKVVDFRRVNHRNDLIPVVPGRFLGFTHPKGEVHLLSDTEVNICPGNDDDSDAACQIQAVPNILEGNALDHLGPYDGIFLGTPFCA</sequence>
<dbReference type="EMBL" id="ML208314">
    <property type="protein sequence ID" value="TFK70409.1"/>
    <property type="molecule type" value="Genomic_DNA"/>
</dbReference>
<organism evidence="1 2">
    <name type="scientific">Pluteus cervinus</name>
    <dbReference type="NCBI Taxonomy" id="181527"/>
    <lineage>
        <taxon>Eukaryota</taxon>
        <taxon>Fungi</taxon>
        <taxon>Dikarya</taxon>
        <taxon>Basidiomycota</taxon>
        <taxon>Agaricomycotina</taxon>
        <taxon>Agaricomycetes</taxon>
        <taxon>Agaricomycetidae</taxon>
        <taxon>Agaricales</taxon>
        <taxon>Pluteineae</taxon>
        <taxon>Pluteaceae</taxon>
        <taxon>Pluteus</taxon>
    </lineage>
</organism>
<dbReference type="Proteomes" id="UP000308600">
    <property type="component" value="Unassembled WGS sequence"/>
</dbReference>
<accession>A0ACD3AYL0</accession>
<name>A0ACD3AYL0_9AGAR</name>
<gene>
    <name evidence="1" type="ORF">BDN72DRAFT_839131</name>
</gene>
<keyword evidence="2" id="KW-1185">Reference proteome</keyword>
<evidence type="ECO:0000313" key="1">
    <source>
        <dbReference type="EMBL" id="TFK70409.1"/>
    </source>
</evidence>
<proteinExistence type="predicted"/>
<reference evidence="1 2" key="1">
    <citation type="journal article" date="2019" name="Nat. Ecol. Evol.">
        <title>Megaphylogeny resolves global patterns of mushroom evolution.</title>
        <authorList>
            <person name="Varga T."/>
            <person name="Krizsan K."/>
            <person name="Foldi C."/>
            <person name="Dima B."/>
            <person name="Sanchez-Garcia M."/>
            <person name="Sanchez-Ramirez S."/>
            <person name="Szollosi G.J."/>
            <person name="Szarkandi J.G."/>
            <person name="Papp V."/>
            <person name="Albert L."/>
            <person name="Andreopoulos W."/>
            <person name="Angelini C."/>
            <person name="Antonin V."/>
            <person name="Barry K.W."/>
            <person name="Bougher N.L."/>
            <person name="Buchanan P."/>
            <person name="Buyck B."/>
            <person name="Bense V."/>
            <person name="Catcheside P."/>
            <person name="Chovatia M."/>
            <person name="Cooper J."/>
            <person name="Damon W."/>
            <person name="Desjardin D."/>
            <person name="Finy P."/>
            <person name="Geml J."/>
            <person name="Haridas S."/>
            <person name="Hughes K."/>
            <person name="Justo A."/>
            <person name="Karasinski D."/>
            <person name="Kautmanova I."/>
            <person name="Kiss B."/>
            <person name="Kocsube S."/>
            <person name="Kotiranta H."/>
            <person name="LaButti K.M."/>
            <person name="Lechner B.E."/>
            <person name="Liimatainen K."/>
            <person name="Lipzen A."/>
            <person name="Lukacs Z."/>
            <person name="Mihaltcheva S."/>
            <person name="Morgado L.N."/>
            <person name="Niskanen T."/>
            <person name="Noordeloos M.E."/>
            <person name="Ohm R.A."/>
            <person name="Ortiz-Santana B."/>
            <person name="Ovrebo C."/>
            <person name="Racz N."/>
            <person name="Riley R."/>
            <person name="Savchenko A."/>
            <person name="Shiryaev A."/>
            <person name="Soop K."/>
            <person name="Spirin V."/>
            <person name="Szebenyi C."/>
            <person name="Tomsovsky M."/>
            <person name="Tulloss R.E."/>
            <person name="Uehling J."/>
            <person name="Grigoriev I.V."/>
            <person name="Vagvolgyi C."/>
            <person name="Papp T."/>
            <person name="Martin F.M."/>
            <person name="Miettinen O."/>
            <person name="Hibbett D.S."/>
            <person name="Nagy L.G."/>
        </authorList>
    </citation>
    <scope>NUCLEOTIDE SEQUENCE [LARGE SCALE GENOMIC DNA]</scope>
    <source>
        <strain evidence="1 2">NL-1719</strain>
    </source>
</reference>